<evidence type="ECO:0000313" key="3">
    <source>
        <dbReference type="EMBL" id="MCK7613386.1"/>
    </source>
</evidence>
<dbReference type="PANTHER" id="PTHR43428:SF1">
    <property type="entry name" value="ARSENATE REDUCTASE"/>
    <property type="match status" value="1"/>
</dbReference>
<dbReference type="SUPFAM" id="SSF52788">
    <property type="entry name" value="Phosphotyrosine protein phosphatases I"/>
    <property type="match status" value="1"/>
</dbReference>
<reference evidence="3" key="1">
    <citation type="submission" date="2022-04" db="EMBL/GenBank/DDBJ databases">
        <title>Roseibium sp. CAU 1639 isolated from mud.</title>
        <authorList>
            <person name="Kim W."/>
        </authorList>
    </citation>
    <scope>NUCLEOTIDE SEQUENCE</scope>
    <source>
        <strain evidence="3">CAU 1639</strain>
    </source>
</reference>
<dbReference type="Proteomes" id="UP001431221">
    <property type="component" value="Unassembled WGS sequence"/>
</dbReference>
<organism evidence="3 4">
    <name type="scientific">Roseibium sediminicola</name>
    <dbReference type="NCBI Taxonomy" id="2933272"/>
    <lineage>
        <taxon>Bacteria</taxon>
        <taxon>Pseudomonadati</taxon>
        <taxon>Pseudomonadota</taxon>
        <taxon>Alphaproteobacteria</taxon>
        <taxon>Hyphomicrobiales</taxon>
        <taxon>Stappiaceae</taxon>
        <taxon>Roseibium</taxon>
    </lineage>
</organism>
<dbReference type="InterPro" id="IPR023485">
    <property type="entry name" value="Ptyr_pPase"/>
</dbReference>
<dbReference type="RefSeq" id="WP_248155195.1">
    <property type="nucleotide sequence ID" value="NZ_JALNMJ010000009.1"/>
</dbReference>
<evidence type="ECO:0000259" key="2">
    <source>
        <dbReference type="SMART" id="SM00226"/>
    </source>
</evidence>
<evidence type="ECO:0000313" key="4">
    <source>
        <dbReference type="Proteomes" id="UP001431221"/>
    </source>
</evidence>
<dbReference type="Gene3D" id="3.40.50.2300">
    <property type="match status" value="1"/>
</dbReference>
<keyword evidence="4" id="KW-1185">Reference proteome</keyword>
<gene>
    <name evidence="3" type="ORF">M0H32_14520</name>
</gene>
<proteinExistence type="predicted"/>
<accession>A0ABT0GVB9</accession>
<dbReference type="SMART" id="SM00226">
    <property type="entry name" value="LMWPc"/>
    <property type="match status" value="1"/>
</dbReference>
<evidence type="ECO:0000256" key="1">
    <source>
        <dbReference type="ARBA" id="ARBA00022849"/>
    </source>
</evidence>
<comment type="caution">
    <text evidence="3">The sequence shown here is derived from an EMBL/GenBank/DDBJ whole genome shotgun (WGS) entry which is preliminary data.</text>
</comment>
<sequence>MSLPRTTVLFVCPDNSLLSPLAEAYLNARAGGLMRAFSAGIEPARTLNRHVRRLLSAAGIEAEGLSPKSIDIFLMPHAEVPDRVIYLTGQARVALPPHWKMTTSSHWWSITENPPVAANFGACAGYFGRIVDAIDRLLEPARSGIGDPAWKVA</sequence>
<dbReference type="EMBL" id="JALNMJ010000009">
    <property type="protein sequence ID" value="MCK7613386.1"/>
    <property type="molecule type" value="Genomic_DNA"/>
</dbReference>
<dbReference type="InterPro" id="IPR036196">
    <property type="entry name" value="Ptyr_pPase_sf"/>
</dbReference>
<name>A0ABT0GVB9_9HYPH</name>
<keyword evidence="1" id="KW-0059">Arsenical resistance</keyword>
<feature type="domain" description="Phosphotyrosine protein phosphatase I" evidence="2">
    <location>
        <begin position="6"/>
        <end position="140"/>
    </location>
</feature>
<dbReference type="Pfam" id="PF01451">
    <property type="entry name" value="LMWPc"/>
    <property type="match status" value="1"/>
</dbReference>
<dbReference type="PANTHER" id="PTHR43428">
    <property type="entry name" value="ARSENATE REDUCTASE"/>
    <property type="match status" value="1"/>
</dbReference>
<protein>
    <submittedName>
        <fullName evidence="3">ArsR family transcriptional regulator</fullName>
    </submittedName>
</protein>